<evidence type="ECO:0000256" key="6">
    <source>
        <dbReference type="PROSITE-ProRule" id="PRU00169"/>
    </source>
</evidence>
<accession>A0ABR3RH57</accession>
<feature type="domain" description="Response regulatory" evidence="10">
    <location>
        <begin position="924"/>
        <end position="975"/>
    </location>
</feature>
<evidence type="ECO:0000256" key="7">
    <source>
        <dbReference type="SAM" id="Coils"/>
    </source>
</evidence>
<dbReference type="PANTHER" id="PTHR43047">
    <property type="entry name" value="TWO-COMPONENT HISTIDINE PROTEIN KINASE"/>
    <property type="match status" value="1"/>
</dbReference>
<protein>
    <recommendedName>
        <fullName evidence="2">histidine kinase</fullName>
        <ecNumber evidence="2">2.7.13.3</ecNumber>
    </recommendedName>
</protein>
<evidence type="ECO:0000256" key="8">
    <source>
        <dbReference type="SAM" id="MobiDB-lite"/>
    </source>
</evidence>
<dbReference type="InterPro" id="IPR000700">
    <property type="entry name" value="PAS-assoc_C"/>
</dbReference>
<dbReference type="InterPro" id="IPR011006">
    <property type="entry name" value="CheY-like_superfamily"/>
</dbReference>
<gene>
    <name evidence="13" type="ORF">SLS60_005355</name>
</gene>
<feature type="compositionally biased region" description="Polar residues" evidence="8">
    <location>
        <begin position="124"/>
        <end position="148"/>
    </location>
</feature>
<dbReference type="SUPFAM" id="SSF55874">
    <property type="entry name" value="ATPase domain of HSP90 chaperone/DNA topoisomerase II/histidine kinase"/>
    <property type="match status" value="1"/>
</dbReference>
<dbReference type="InterPro" id="IPR001610">
    <property type="entry name" value="PAC"/>
</dbReference>
<dbReference type="InterPro" id="IPR036890">
    <property type="entry name" value="HATPase_C_sf"/>
</dbReference>
<dbReference type="CDD" id="cd00130">
    <property type="entry name" value="PAS"/>
    <property type="match status" value="1"/>
</dbReference>
<feature type="domain" description="PAS" evidence="11">
    <location>
        <begin position="339"/>
        <end position="409"/>
    </location>
</feature>
<evidence type="ECO:0000259" key="11">
    <source>
        <dbReference type="PROSITE" id="PS50112"/>
    </source>
</evidence>
<feature type="domain" description="PAC" evidence="12">
    <location>
        <begin position="412"/>
        <end position="464"/>
    </location>
</feature>
<feature type="region of interest" description="Disordered" evidence="8">
    <location>
        <begin position="124"/>
        <end position="181"/>
    </location>
</feature>
<evidence type="ECO:0000256" key="2">
    <source>
        <dbReference type="ARBA" id="ARBA00012438"/>
    </source>
</evidence>
<dbReference type="InterPro" id="IPR003661">
    <property type="entry name" value="HisK_dim/P_dom"/>
</dbReference>
<dbReference type="InterPro" id="IPR013655">
    <property type="entry name" value="PAS_fold_3"/>
</dbReference>
<feature type="coiled-coil region" evidence="7">
    <location>
        <begin position="452"/>
        <end position="479"/>
    </location>
</feature>
<feature type="region of interest" description="Disordered" evidence="8">
    <location>
        <begin position="868"/>
        <end position="904"/>
    </location>
</feature>
<dbReference type="InterPro" id="IPR004358">
    <property type="entry name" value="Sig_transdc_His_kin-like_C"/>
</dbReference>
<comment type="caution">
    <text evidence="6">Lacks conserved residue(s) required for the propagation of feature annotation.</text>
</comment>
<keyword evidence="7" id="KW-0175">Coiled coil</keyword>
<dbReference type="PROSITE" id="PS50113">
    <property type="entry name" value="PAC"/>
    <property type="match status" value="1"/>
</dbReference>
<dbReference type="PROSITE" id="PS50109">
    <property type="entry name" value="HIS_KIN"/>
    <property type="match status" value="1"/>
</dbReference>
<dbReference type="InterPro" id="IPR036097">
    <property type="entry name" value="HisK_dim/P_sf"/>
</dbReference>
<dbReference type="SMART" id="SM00086">
    <property type="entry name" value="PAC"/>
    <property type="match status" value="1"/>
</dbReference>
<dbReference type="SUPFAM" id="SSF47384">
    <property type="entry name" value="Homodimeric domain of signal transducing histidine kinase"/>
    <property type="match status" value="1"/>
</dbReference>
<dbReference type="Pfam" id="PF08447">
    <property type="entry name" value="PAS_3"/>
    <property type="match status" value="1"/>
</dbReference>
<dbReference type="Proteomes" id="UP001521785">
    <property type="component" value="Unassembled WGS sequence"/>
</dbReference>
<evidence type="ECO:0000313" key="13">
    <source>
        <dbReference type="EMBL" id="KAL1603765.1"/>
    </source>
</evidence>
<keyword evidence="5" id="KW-0418">Kinase</keyword>
<evidence type="ECO:0000259" key="12">
    <source>
        <dbReference type="PROSITE" id="PS50113"/>
    </source>
</evidence>
<keyword evidence="4" id="KW-0808">Transferase</keyword>
<evidence type="ECO:0000256" key="4">
    <source>
        <dbReference type="ARBA" id="ARBA00022679"/>
    </source>
</evidence>
<comment type="caution">
    <text evidence="13">The sequence shown here is derived from an EMBL/GenBank/DDBJ whole genome shotgun (WGS) entry which is preliminary data.</text>
</comment>
<dbReference type="InterPro" id="IPR001789">
    <property type="entry name" value="Sig_transdc_resp-reg_receiver"/>
</dbReference>
<evidence type="ECO:0000313" key="14">
    <source>
        <dbReference type="Proteomes" id="UP001521785"/>
    </source>
</evidence>
<evidence type="ECO:0000256" key="3">
    <source>
        <dbReference type="ARBA" id="ARBA00022553"/>
    </source>
</evidence>
<dbReference type="Gene3D" id="3.30.450.20">
    <property type="entry name" value="PAS domain"/>
    <property type="match status" value="2"/>
</dbReference>
<dbReference type="SUPFAM" id="SSF52172">
    <property type="entry name" value="CheY-like"/>
    <property type="match status" value="1"/>
</dbReference>
<dbReference type="SMART" id="SM00387">
    <property type="entry name" value="HATPase_c"/>
    <property type="match status" value="1"/>
</dbReference>
<dbReference type="Gene3D" id="1.10.287.130">
    <property type="match status" value="1"/>
</dbReference>
<keyword evidence="3" id="KW-0597">Phosphoprotein</keyword>
<dbReference type="SMART" id="SM00388">
    <property type="entry name" value="HisKA"/>
    <property type="match status" value="1"/>
</dbReference>
<dbReference type="InterPro" id="IPR000014">
    <property type="entry name" value="PAS"/>
</dbReference>
<keyword evidence="14" id="KW-1185">Reference proteome</keyword>
<dbReference type="PROSITE" id="PS50112">
    <property type="entry name" value="PAS"/>
    <property type="match status" value="1"/>
</dbReference>
<dbReference type="Gene3D" id="3.40.50.2300">
    <property type="match status" value="1"/>
</dbReference>
<dbReference type="PRINTS" id="PR00344">
    <property type="entry name" value="BCTRLSENSOR"/>
</dbReference>
<dbReference type="InterPro" id="IPR005467">
    <property type="entry name" value="His_kinase_dom"/>
</dbReference>
<dbReference type="Pfam" id="PF00512">
    <property type="entry name" value="HisKA"/>
    <property type="match status" value="1"/>
</dbReference>
<comment type="catalytic activity">
    <reaction evidence="1">
        <text>ATP + protein L-histidine = ADP + protein N-phospho-L-histidine.</text>
        <dbReference type="EC" id="2.7.13.3"/>
    </reaction>
</comment>
<dbReference type="InterPro" id="IPR003594">
    <property type="entry name" value="HATPase_dom"/>
</dbReference>
<evidence type="ECO:0000256" key="5">
    <source>
        <dbReference type="ARBA" id="ARBA00022777"/>
    </source>
</evidence>
<evidence type="ECO:0000256" key="1">
    <source>
        <dbReference type="ARBA" id="ARBA00000085"/>
    </source>
</evidence>
<dbReference type="EMBL" id="JAKJXO020000006">
    <property type="protein sequence ID" value="KAL1603765.1"/>
    <property type="molecule type" value="Genomic_DNA"/>
</dbReference>
<dbReference type="CDD" id="cd16922">
    <property type="entry name" value="HATPase_EvgS-ArcB-TorS-like"/>
    <property type="match status" value="1"/>
</dbReference>
<feature type="compositionally biased region" description="Low complexity" evidence="8">
    <location>
        <begin position="149"/>
        <end position="166"/>
    </location>
</feature>
<feature type="compositionally biased region" description="Polar residues" evidence="8">
    <location>
        <begin position="30"/>
        <end position="41"/>
    </location>
</feature>
<proteinExistence type="predicted"/>
<name>A0ABR3RH57_9PLEO</name>
<dbReference type="PANTHER" id="PTHR43047:SF74">
    <property type="entry name" value="HISTIDINE KINASE-RELATED"/>
    <property type="match status" value="1"/>
</dbReference>
<dbReference type="EC" id="2.7.13.3" evidence="2"/>
<dbReference type="NCBIfam" id="TIGR00229">
    <property type="entry name" value="sensory_box"/>
    <property type="match status" value="1"/>
</dbReference>
<dbReference type="SUPFAM" id="SSF55785">
    <property type="entry name" value="PYP-like sensor domain (PAS domain)"/>
    <property type="match status" value="2"/>
</dbReference>
<sequence>MNNDFLKSVVEDAAVERKDRLAAEDGQLDSGGTTPTTTPHNQEFAESPPKLPRLSSQNLTGATVHDVSVDVIVTPRNRAGSRCASQNSTFSPNENTLQATMIISVWSIEDANYYTLTFTRAQSVDVKQTSRPSSRIVTRTTTAFQLNKSRSSASSSSSGQRSGPSPKALTPTFSTFDFPPRGPPLKARNDLSISASIFQKASQMKDAILNSISMPAYAMWQDEGFGLPNKAMLRLLPEDAVYNPSDQRAFLSQFSLWTEDFARKLDVDELPIMELCRSQQPFDSRRIAMCHPSTGVAMAFEVTGEPIVHDITGEFLGGIVIFKDVTQYANQIAAQVHENERQFEFITNFMPVMVWTTTPDGTHDWYSQRWYDYTGQTVEESLGEGWRDAFHPEDMPTTAERWSRSLRTGEEYITEYRAKRHDGVWRWMLGRAVPSYDDDGRIKRWFGTCTDIHDLVEARQAARQTKAQLQRVIEHAKVTLWVVNRKAELIMMEGDMTGVGDAKVDEPAIGKNIYDYFGDVDRWQRPIQELLQGKAQDEIMERVKDDRYYRTRLVPLYKRSRAGGKEGAAYIDGVIGISMDVSDVQIRENKLKEQGQENSRLLANAAAAKEASRMKSQFLANMSHEIRTPIAGVIGMSDLLLDMNLNEEQKECAENIQRSANGLLAVINDILDFSKVESGRLDIEEVQFSLSVVLRDVNKMMSFAAQRKNIAYESAVQPEIERDLRVMGDPGRLRQILTNVLTNSIKFTTEGHVRLRASITAETKETVTVRFAVEDTGIGIEEDVRKRLFQPFSQADSSTARRFGGTGLGLTISKNLVQLMHGDIGLESVLGQGTTATFWIPFSKAPYQDDGSPLIDLSSIPDRLQSDVSVSCGSSEDRTPPQTPKLRNGSIKTHGRGDSTPSVLSSSIPDHLITLPEIERKKVQVLVVEDNHINQQIALKTIRKLHFNVTAVWNGKEALDYLANHNNPRPDIILM</sequence>
<dbReference type="InterPro" id="IPR035965">
    <property type="entry name" value="PAS-like_dom_sf"/>
</dbReference>
<evidence type="ECO:0000259" key="10">
    <source>
        <dbReference type="PROSITE" id="PS50110"/>
    </source>
</evidence>
<feature type="region of interest" description="Disordered" evidence="8">
    <location>
        <begin position="17"/>
        <end position="51"/>
    </location>
</feature>
<feature type="domain" description="Histidine kinase" evidence="9">
    <location>
        <begin position="621"/>
        <end position="844"/>
    </location>
</feature>
<dbReference type="Gene3D" id="3.30.565.10">
    <property type="entry name" value="Histidine kinase-like ATPase, C-terminal domain"/>
    <property type="match status" value="1"/>
</dbReference>
<evidence type="ECO:0000259" key="9">
    <source>
        <dbReference type="PROSITE" id="PS50109"/>
    </source>
</evidence>
<dbReference type="PROSITE" id="PS50110">
    <property type="entry name" value="RESPONSE_REGULATORY"/>
    <property type="match status" value="1"/>
</dbReference>
<dbReference type="Pfam" id="PF02518">
    <property type="entry name" value="HATPase_c"/>
    <property type="match status" value="1"/>
</dbReference>
<dbReference type="SMART" id="SM00091">
    <property type="entry name" value="PAS"/>
    <property type="match status" value="2"/>
</dbReference>
<dbReference type="CDD" id="cd00082">
    <property type="entry name" value="HisKA"/>
    <property type="match status" value="1"/>
</dbReference>
<organism evidence="13 14">
    <name type="scientific">Paraconiothyrium brasiliense</name>
    <dbReference type="NCBI Taxonomy" id="300254"/>
    <lineage>
        <taxon>Eukaryota</taxon>
        <taxon>Fungi</taxon>
        <taxon>Dikarya</taxon>
        <taxon>Ascomycota</taxon>
        <taxon>Pezizomycotina</taxon>
        <taxon>Dothideomycetes</taxon>
        <taxon>Pleosporomycetidae</taxon>
        <taxon>Pleosporales</taxon>
        <taxon>Massarineae</taxon>
        <taxon>Didymosphaeriaceae</taxon>
        <taxon>Paraconiothyrium</taxon>
    </lineage>
</organism>
<reference evidence="13 14" key="1">
    <citation type="submission" date="2024-02" db="EMBL/GenBank/DDBJ databases">
        <title>De novo assembly and annotation of 12 fungi associated with fruit tree decline syndrome in Ontario, Canada.</title>
        <authorList>
            <person name="Sulman M."/>
            <person name="Ellouze W."/>
            <person name="Ilyukhin E."/>
        </authorList>
    </citation>
    <scope>NUCLEOTIDE SEQUENCE [LARGE SCALE GENOMIC DNA]</scope>
    <source>
        <strain evidence="13 14">M42-189</strain>
    </source>
</reference>